<keyword evidence="6 11" id="KW-0547">Nucleotide-binding</keyword>
<protein>
    <recommendedName>
        <fullName evidence="11">Hydroxyethylthiazole kinase</fullName>
        <ecNumber evidence="11">2.7.1.50</ecNumber>
    </recommendedName>
    <alternativeName>
        <fullName evidence="11">4-methyl-5-beta-hydroxyethylthiazole kinase</fullName>
        <shortName evidence="11">TH kinase</shortName>
        <shortName evidence="11">Thz kinase</shortName>
    </alternativeName>
</protein>
<evidence type="ECO:0000256" key="9">
    <source>
        <dbReference type="ARBA" id="ARBA00022842"/>
    </source>
</evidence>
<dbReference type="HAMAP" id="MF_00228">
    <property type="entry name" value="Thz_kinase"/>
    <property type="match status" value="1"/>
</dbReference>
<feature type="binding site" evidence="11">
    <location>
        <position position="55"/>
    </location>
    <ligand>
        <name>substrate</name>
    </ligand>
</feature>
<keyword evidence="8 11" id="KW-0067">ATP-binding</keyword>
<keyword evidence="4 11" id="KW-0808">Transferase</keyword>
<evidence type="ECO:0000313" key="12">
    <source>
        <dbReference type="EMBL" id="EFY07804.1"/>
    </source>
</evidence>
<dbReference type="AlphaFoldDB" id="E8LI72"/>
<dbReference type="GO" id="GO:0005524">
    <property type="term" value="F:ATP binding"/>
    <property type="evidence" value="ECO:0007669"/>
    <property type="project" value="UniProtKB-UniRule"/>
</dbReference>
<dbReference type="InterPro" id="IPR000417">
    <property type="entry name" value="Hyethyz_kinase"/>
</dbReference>
<comment type="pathway">
    <text evidence="3 11">Cofactor biosynthesis; thiamine diphosphate biosynthesis; 4-methyl-5-(2-phosphoethyl)-thiazole from 5-(2-hydroxyethyl)-4-methylthiazole: step 1/1.</text>
</comment>
<keyword evidence="5 11" id="KW-0479">Metal-binding</keyword>
<dbReference type="NCBIfam" id="TIGR00694">
    <property type="entry name" value="thiM"/>
    <property type="match status" value="1"/>
</dbReference>
<dbReference type="GO" id="GO:0004417">
    <property type="term" value="F:hydroxyethylthiazole kinase activity"/>
    <property type="evidence" value="ECO:0007669"/>
    <property type="project" value="UniProtKB-UniRule"/>
</dbReference>
<dbReference type="EMBL" id="AEVO01000015">
    <property type="protein sequence ID" value="EFY07804.1"/>
    <property type="molecule type" value="Genomic_DNA"/>
</dbReference>
<evidence type="ECO:0000313" key="13">
    <source>
        <dbReference type="Proteomes" id="UP000018458"/>
    </source>
</evidence>
<keyword evidence="7 11" id="KW-0418">Kinase</keyword>
<sequence>MNDLKNFLSETEYKNLINDIQIIHTKKTLIHSITNYVAINFSANALLSIGASPVMSRAPEEVAQMTSYADALVLNLGTPEEQSLKAMLIAGKAANEKGIPIVYDPVAVGATSFRREFNRKLLNDVRVSIIRGNASEILALCDEHKITTGVDTYDQGEIAVEGAKTLAVKIETIIIISGKTDYIINVKEVRCLNLGDDMMSKVTAMGCATDGIVAAFAAVNQNMFHAACNAMVLCGYAGQMAAAKSQGNGSMMINFLDELYNTTVSIKI</sequence>
<feature type="binding site" evidence="11">
    <location>
        <position position="177"/>
    </location>
    <ligand>
        <name>ATP</name>
        <dbReference type="ChEBI" id="CHEBI:30616"/>
    </ligand>
</feature>
<dbReference type="EC" id="2.7.1.50" evidence="11"/>
<keyword evidence="9 11" id="KW-0460">Magnesium</keyword>
<dbReference type="GO" id="GO:0009229">
    <property type="term" value="P:thiamine diphosphate biosynthetic process"/>
    <property type="evidence" value="ECO:0007669"/>
    <property type="project" value="UniProtKB-UniRule"/>
</dbReference>
<evidence type="ECO:0000256" key="2">
    <source>
        <dbReference type="ARBA" id="ARBA00001946"/>
    </source>
</evidence>
<name>E8LI72_SUCHY</name>
<dbReference type="Gene3D" id="3.40.1190.20">
    <property type="match status" value="1"/>
</dbReference>
<comment type="similarity">
    <text evidence="11">Belongs to the Thz kinase family.</text>
</comment>
<comment type="function">
    <text evidence="11">Catalyzes the phosphorylation of the hydroxyl group of 4-methyl-5-beta-hydroxyethylthiazole (THZ).</text>
</comment>
<accession>E8LI72</accession>
<evidence type="ECO:0000256" key="5">
    <source>
        <dbReference type="ARBA" id="ARBA00022723"/>
    </source>
</evidence>
<evidence type="ECO:0000256" key="10">
    <source>
        <dbReference type="ARBA" id="ARBA00022977"/>
    </source>
</evidence>
<proteinExistence type="inferred from homology"/>
<dbReference type="eggNOG" id="COG2145">
    <property type="taxonomic scope" value="Bacteria"/>
</dbReference>
<dbReference type="CDD" id="cd01170">
    <property type="entry name" value="THZ_kinase"/>
    <property type="match status" value="1"/>
</dbReference>
<evidence type="ECO:0000256" key="8">
    <source>
        <dbReference type="ARBA" id="ARBA00022840"/>
    </source>
</evidence>
<dbReference type="PIRSF" id="PIRSF000513">
    <property type="entry name" value="Thz_kinase"/>
    <property type="match status" value="1"/>
</dbReference>
<evidence type="ECO:0000256" key="3">
    <source>
        <dbReference type="ARBA" id="ARBA00004868"/>
    </source>
</evidence>
<dbReference type="HOGENOM" id="CLU_019943_0_1_6"/>
<dbReference type="STRING" id="762983.HMPREF9444_00387"/>
<feature type="binding site" evidence="11">
    <location>
        <position position="204"/>
    </location>
    <ligand>
        <name>substrate</name>
    </ligand>
</feature>
<evidence type="ECO:0000256" key="7">
    <source>
        <dbReference type="ARBA" id="ARBA00022777"/>
    </source>
</evidence>
<dbReference type="OrthoDB" id="8909021at2"/>
<dbReference type="SUPFAM" id="SSF53613">
    <property type="entry name" value="Ribokinase-like"/>
    <property type="match status" value="1"/>
</dbReference>
<dbReference type="RefSeq" id="WP_009142610.1">
    <property type="nucleotide sequence ID" value="NZ_GL830953.1"/>
</dbReference>
<evidence type="ECO:0000256" key="6">
    <source>
        <dbReference type="ARBA" id="ARBA00022741"/>
    </source>
</evidence>
<evidence type="ECO:0000256" key="11">
    <source>
        <dbReference type="HAMAP-Rule" id="MF_00228"/>
    </source>
</evidence>
<gene>
    <name evidence="11 12" type="primary">thiM</name>
    <name evidence="12" type="ORF">HMPREF9444_00387</name>
</gene>
<reference evidence="12 13" key="1">
    <citation type="submission" date="2011-01" db="EMBL/GenBank/DDBJ databases">
        <authorList>
            <person name="Weinstock G."/>
            <person name="Sodergren E."/>
            <person name="Clifton S."/>
            <person name="Fulton L."/>
            <person name="Fulton B."/>
            <person name="Courtney L."/>
            <person name="Fronick C."/>
            <person name="Harrison M."/>
            <person name="Strong C."/>
            <person name="Farmer C."/>
            <person name="Delahaunty K."/>
            <person name="Markovic C."/>
            <person name="Hall O."/>
            <person name="Minx P."/>
            <person name="Tomlinson C."/>
            <person name="Mitreva M."/>
            <person name="Hou S."/>
            <person name="Chen J."/>
            <person name="Wollam A."/>
            <person name="Pepin K.H."/>
            <person name="Johnson M."/>
            <person name="Bhonagiri V."/>
            <person name="Zhang X."/>
            <person name="Suruliraj S."/>
            <person name="Warren W."/>
            <person name="Chinwalla A."/>
            <person name="Mardis E.R."/>
            <person name="Wilson R.K."/>
        </authorList>
    </citation>
    <scope>NUCLEOTIDE SEQUENCE [LARGE SCALE GENOMIC DNA]</scope>
    <source>
        <strain evidence="13">DSM 22608 / JCM 16073 / KCTC 15190 / YIT 12066</strain>
    </source>
</reference>
<evidence type="ECO:0000256" key="1">
    <source>
        <dbReference type="ARBA" id="ARBA00001771"/>
    </source>
</evidence>
<evidence type="ECO:0000256" key="4">
    <source>
        <dbReference type="ARBA" id="ARBA00022679"/>
    </source>
</evidence>
<dbReference type="UniPathway" id="UPA00060">
    <property type="reaction ID" value="UER00139"/>
</dbReference>
<dbReference type="NCBIfam" id="NF006830">
    <property type="entry name" value="PRK09355.1"/>
    <property type="match status" value="1"/>
</dbReference>
<dbReference type="GO" id="GO:0009228">
    <property type="term" value="P:thiamine biosynthetic process"/>
    <property type="evidence" value="ECO:0007669"/>
    <property type="project" value="UniProtKB-KW"/>
</dbReference>
<comment type="caution">
    <text evidence="12">The sequence shown here is derived from an EMBL/GenBank/DDBJ whole genome shotgun (WGS) entry which is preliminary data.</text>
</comment>
<keyword evidence="13" id="KW-1185">Reference proteome</keyword>
<dbReference type="GO" id="GO:0000287">
    <property type="term" value="F:magnesium ion binding"/>
    <property type="evidence" value="ECO:0007669"/>
    <property type="project" value="UniProtKB-UniRule"/>
</dbReference>
<keyword evidence="10 11" id="KW-0784">Thiamine biosynthesis</keyword>
<dbReference type="Proteomes" id="UP000018458">
    <property type="component" value="Unassembled WGS sequence"/>
</dbReference>
<dbReference type="InterPro" id="IPR029056">
    <property type="entry name" value="Ribokinase-like"/>
</dbReference>
<comment type="catalytic activity">
    <reaction evidence="1 11">
        <text>5-(2-hydroxyethyl)-4-methylthiazole + ATP = 4-methyl-5-(2-phosphooxyethyl)-thiazole + ADP + H(+)</text>
        <dbReference type="Rhea" id="RHEA:24212"/>
        <dbReference type="ChEBI" id="CHEBI:15378"/>
        <dbReference type="ChEBI" id="CHEBI:17957"/>
        <dbReference type="ChEBI" id="CHEBI:30616"/>
        <dbReference type="ChEBI" id="CHEBI:58296"/>
        <dbReference type="ChEBI" id="CHEBI:456216"/>
        <dbReference type="EC" id="2.7.1.50"/>
    </reaction>
</comment>
<comment type="cofactor">
    <cofactor evidence="2 11">
        <name>Mg(2+)</name>
        <dbReference type="ChEBI" id="CHEBI:18420"/>
    </cofactor>
</comment>
<dbReference type="Pfam" id="PF02110">
    <property type="entry name" value="HK"/>
    <property type="match status" value="1"/>
</dbReference>
<dbReference type="PRINTS" id="PR01099">
    <property type="entry name" value="HYETHTZKNASE"/>
</dbReference>
<feature type="binding site" evidence="11">
    <location>
        <position position="131"/>
    </location>
    <ligand>
        <name>ATP</name>
        <dbReference type="ChEBI" id="CHEBI:30616"/>
    </ligand>
</feature>
<organism evidence="12 13">
    <name type="scientific">Succinatimonas hippei (strain DSM 22608 / JCM 16073 / KCTC 15190 / YIT 12066)</name>
    <dbReference type="NCBI Taxonomy" id="762983"/>
    <lineage>
        <taxon>Bacteria</taxon>
        <taxon>Pseudomonadati</taxon>
        <taxon>Pseudomonadota</taxon>
        <taxon>Gammaproteobacteria</taxon>
        <taxon>Aeromonadales</taxon>
        <taxon>Succinivibrionaceae</taxon>
        <taxon>Succinatimonas</taxon>
    </lineage>
</organism>